<proteinExistence type="predicted"/>
<feature type="transmembrane region" description="Helical" evidence="1">
    <location>
        <begin position="53"/>
        <end position="72"/>
    </location>
</feature>
<keyword evidence="1" id="KW-0812">Transmembrane</keyword>
<keyword evidence="1" id="KW-1133">Transmembrane helix</keyword>
<keyword evidence="3" id="KW-1185">Reference proteome</keyword>
<feature type="transmembrane region" description="Helical" evidence="1">
    <location>
        <begin position="101"/>
        <end position="119"/>
    </location>
</feature>
<keyword evidence="1" id="KW-0472">Membrane</keyword>
<comment type="caution">
    <text evidence="2">The sequence shown here is derived from an EMBL/GenBank/DDBJ whole genome shotgun (WGS) entry which is preliminary data.</text>
</comment>
<protein>
    <submittedName>
        <fullName evidence="2">Uncharacterized protein</fullName>
    </submittedName>
</protein>
<dbReference type="EMBL" id="JBHSWH010000001">
    <property type="protein sequence ID" value="MFC6705873.1"/>
    <property type="molecule type" value="Genomic_DNA"/>
</dbReference>
<reference evidence="3" key="1">
    <citation type="journal article" date="2019" name="Int. J. Syst. Evol. Microbiol.">
        <title>The Global Catalogue of Microorganisms (GCM) 10K type strain sequencing project: providing services to taxonomists for standard genome sequencing and annotation.</title>
        <authorList>
            <consortium name="The Broad Institute Genomics Platform"/>
            <consortium name="The Broad Institute Genome Sequencing Center for Infectious Disease"/>
            <person name="Wu L."/>
            <person name="Ma J."/>
        </authorList>
    </citation>
    <scope>NUCLEOTIDE SEQUENCE [LARGE SCALE GENOMIC DNA]</scope>
    <source>
        <strain evidence="3">CCUG 58127</strain>
    </source>
</reference>
<dbReference type="Proteomes" id="UP001596298">
    <property type="component" value="Unassembled WGS sequence"/>
</dbReference>
<evidence type="ECO:0000256" key="1">
    <source>
        <dbReference type="SAM" id="Phobius"/>
    </source>
</evidence>
<dbReference type="RefSeq" id="WP_382401402.1">
    <property type="nucleotide sequence ID" value="NZ_JBHSWH010000001.1"/>
</dbReference>
<accession>A0ABW2AG63</accession>
<gene>
    <name evidence="2" type="ORF">ACFQDH_11490</name>
</gene>
<organism evidence="2 3">
    <name type="scientific">Flexivirga alba</name>
    <dbReference type="NCBI Taxonomy" id="702742"/>
    <lineage>
        <taxon>Bacteria</taxon>
        <taxon>Bacillati</taxon>
        <taxon>Actinomycetota</taxon>
        <taxon>Actinomycetes</taxon>
        <taxon>Micrococcales</taxon>
        <taxon>Dermacoccaceae</taxon>
        <taxon>Flexivirga</taxon>
    </lineage>
</organism>
<sequence>MTTDQVPVAPGSEAAERSRLVAITVAVVGLVGMFIALLGWTGMAKSADSAVGAPPWLVFVIGAVITVGAAVFDLAAGSRSDVYAVAPGERLTTIRFVLNKLAPWIIVALTAVGMIVIWVRHH</sequence>
<feature type="transmembrane region" description="Helical" evidence="1">
    <location>
        <begin position="20"/>
        <end position="41"/>
    </location>
</feature>
<evidence type="ECO:0000313" key="2">
    <source>
        <dbReference type="EMBL" id="MFC6705873.1"/>
    </source>
</evidence>
<name>A0ABW2AG63_9MICO</name>
<evidence type="ECO:0000313" key="3">
    <source>
        <dbReference type="Proteomes" id="UP001596298"/>
    </source>
</evidence>